<accession>E1ZQV6</accession>
<proteinExistence type="predicted"/>
<dbReference type="Pfam" id="PF03331">
    <property type="entry name" value="LpxC"/>
    <property type="match status" value="1"/>
</dbReference>
<keyword evidence="1" id="KW-0472">Membrane</keyword>
<reference evidence="2 3" key="1">
    <citation type="journal article" date="2010" name="Plant Cell">
        <title>The Chlorella variabilis NC64A genome reveals adaptation to photosymbiosis, coevolution with viruses, and cryptic sex.</title>
        <authorList>
            <person name="Blanc G."/>
            <person name="Duncan G."/>
            <person name="Agarkova I."/>
            <person name="Borodovsky M."/>
            <person name="Gurnon J."/>
            <person name="Kuo A."/>
            <person name="Lindquist E."/>
            <person name="Lucas S."/>
            <person name="Pangilinan J."/>
            <person name="Polle J."/>
            <person name="Salamov A."/>
            <person name="Terry A."/>
            <person name="Yamada T."/>
            <person name="Dunigan D.D."/>
            <person name="Grigoriev I.V."/>
            <person name="Claverie J.M."/>
            <person name="Van Etten J.L."/>
        </authorList>
    </citation>
    <scope>NUCLEOTIDE SEQUENCE [LARGE SCALE GENOMIC DNA]</scope>
    <source>
        <strain evidence="2 3">NC64A</strain>
    </source>
</reference>
<dbReference type="PANTHER" id="PTHR33694:SF1">
    <property type="entry name" value="UDP-3-O-ACYL-N-ACETYLGLUCOSAMINE DEACETYLASE 1, MITOCHONDRIAL-RELATED"/>
    <property type="match status" value="1"/>
</dbReference>
<dbReference type="AlphaFoldDB" id="E1ZQV6"/>
<dbReference type="KEGG" id="cvr:CHLNCDRAFT_54861"/>
<dbReference type="PANTHER" id="PTHR33694">
    <property type="entry name" value="UDP-3-O-ACYL-N-ACETYLGLUCOSAMINE DEACETYLASE 1, MITOCHONDRIAL-RELATED"/>
    <property type="match status" value="1"/>
</dbReference>
<gene>
    <name evidence="2" type="ORF">CHLNCDRAFT_54861</name>
</gene>
<evidence type="ECO:0000256" key="1">
    <source>
        <dbReference type="SAM" id="Phobius"/>
    </source>
</evidence>
<organism evidence="3">
    <name type="scientific">Chlorella variabilis</name>
    <name type="common">Green alga</name>
    <dbReference type="NCBI Taxonomy" id="554065"/>
    <lineage>
        <taxon>Eukaryota</taxon>
        <taxon>Viridiplantae</taxon>
        <taxon>Chlorophyta</taxon>
        <taxon>core chlorophytes</taxon>
        <taxon>Trebouxiophyceae</taxon>
        <taxon>Chlorellales</taxon>
        <taxon>Chlorellaceae</taxon>
        <taxon>Chlorella clade</taxon>
        <taxon>Chlorella</taxon>
    </lineage>
</organism>
<sequence>MPLVLGRAHTLANCIFIVVALVAGLLQPTAYQQTLRRPFALGGIGLHTGEYALVRVLPAFAGDGRYFVHVPLGTNSRHWALEQPEVQDLKACKAAEASAGAKLMKDGGEDGLHAKLFFEFLEVTFPGAA</sequence>
<dbReference type="OrthoDB" id="10265200at2759"/>
<name>E1ZQV6_CHLVA</name>
<evidence type="ECO:0000313" key="2">
    <source>
        <dbReference type="EMBL" id="EFN51792.1"/>
    </source>
</evidence>
<dbReference type="STRING" id="554065.E1ZQV6"/>
<dbReference type="GO" id="GO:0016020">
    <property type="term" value="C:membrane"/>
    <property type="evidence" value="ECO:0007669"/>
    <property type="project" value="GOC"/>
</dbReference>
<dbReference type="InterPro" id="IPR020568">
    <property type="entry name" value="Ribosomal_Su5_D2-typ_SF"/>
</dbReference>
<dbReference type="InterPro" id="IPR015870">
    <property type="entry name" value="UDP-acyl_N-AcGlcN_deAcase_N"/>
</dbReference>
<dbReference type="Proteomes" id="UP000008141">
    <property type="component" value="Unassembled WGS sequence"/>
</dbReference>
<dbReference type="InterPro" id="IPR004463">
    <property type="entry name" value="UDP-acyl_GlcNac_deAcase"/>
</dbReference>
<evidence type="ECO:0000313" key="3">
    <source>
        <dbReference type="Proteomes" id="UP000008141"/>
    </source>
</evidence>
<dbReference type="GeneID" id="17351211"/>
<keyword evidence="3" id="KW-1185">Reference proteome</keyword>
<dbReference type="GO" id="GO:0009245">
    <property type="term" value="P:lipid A biosynthetic process"/>
    <property type="evidence" value="ECO:0007669"/>
    <property type="project" value="InterPro"/>
</dbReference>
<dbReference type="Gene3D" id="3.30.230.20">
    <property type="entry name" value="lpxc deacetylase, domain 1"/>
    <property type="match status" value="1"/>
</dbReference>
<dbReference type="InParanoid" id="E1ZQV6"/>
<protein>
    <submittedName>
        <fullName evidence="2">Expressed protein</fullName>
    </submittedName>
</protein>
<feature type="transmembrane region" description="Helical" evidence="1">
    <location>
        <begin position="6"/>
        <end position="26"/>
    </location>
</feature>
<keyword evidence="1" id="KW-1133">Transmembrane helix</keyword>
<keyword evidence="1" id="KW-0812">Transmembrane</keyword>
<dbReference type="EMBL" id="GL433860">
    <property type="protein sequence ID" value="EFN51792.1"/>
    <property type="molecule type" value="Genomic_DNA"/>
</dbReference>
<dbReference type="GO" id="GO:0103117">
    <property type="term" value="F:UDP-3-O-acyl-N-acetylglucosamine deacetylase activity"/>
    <property type="evidence" value="ECO:0007669"/>
    <property type="project" value="InterPro"/>
</dbReference>
<dbReference type="SUPFAM" id="SSF54211">
    <property type="entry name" value="Ribosomal protein S5 domain 2-like"/>
    <property type="match status" value="1"/>
</dbReference>
<dbReference type="RefSeq" id="XP_005843894.1">
    <property type="nucleotide sequence ID" value="XM_005843832.1"/>
</dbReference>